<organism evidence="1 2">
    <name type="scientific">Zhongshania aliphaticivorans</name>
    <dbReference type="NCBI Taxonomy" id="1470434"/>
    <lineage>
        <taxon>Bacteria</taxon>
        <taxon>Pseudomonadati</taxon>
        <taxon>Pseudomonadota</taxon>
        <taxon>Gammaproteobacteria</taxon>
        <taxon>Cellvibrionales</taxon>
        <taxon>Spongiibacteraceae</taxon>
        <taxon>Zhongshania</taxon>
    </lineage>
</organism>
<protein>
    <recommendedName>
        <fullName evidence="3">RiboL-PSP-HEPN domain-containing protein</fullName>
    </recommendedName>
</protein>
<gene>
    <name evidence="1" type="ORF">AZF00_03055</name>
</gene>
<reference evidence="1 2" key="1">
    <citation type="submission" date="2015-12" db="EMBL/GenBank/DDBJ databases">
        <authorList>
            <person name="Shamseldin A."/>
            <person name="Moawad H."/>
            <person name="Abd El-Rahim W.M."/>
            <person name="Sadowsky M.J."/>
        </authorList>
    </citation>
    <scope>NUCLEOTIDE SEQUENCE [LARGE SCALE GENOMIC DNA]</scope>
    <source>
        <strain evidence="1 2">SM2</strain>
    </source>
</reference>
<name>A0A127M291_9GAMM</name>
<dbReference type="RefSeq" id="WP_062383140.1">
    <property type="nucleotide sequence ID" value="NZ_CP014544.1"/>
</dbReference>
<evidence type="ECO:0000313" key="1">
    <source>
        <dbReference type="EMBL" id="AMO67341.1"/>
    </source>
</evidence>
<evidence type="ECO:0008006" key="3">
    <source>
        <dbReference type="Google" id="ProtNLM"/>
    </source>
</evidence>
<dbReference type="STRING" id="1470434.AZF00_03055"/>
<dbReference type="Proteomes" id="UP000074119">
    <property type="component" value="Chromosome"/>
</dbReference>
<evidence type="ECO:0000313" key="2">
    <source>
        <dbReference type="Proteomes" id="UP000074119"/>
    </source>
</evidence>
<dbReference type="KEGG" id="zal:AZF00_03055"/>
<sequence length="256" mass="29860">MGQAKRLWMDQLEDEYQEARAEWIREQLNDDEADEFTEGWDDFSDEYDELYGNNDFREYDYDDDLIVSGKTPFELFEESIEATREILNSQVSRQSSTKLLVMLHAHIVASVEAYLSATFIKNSLSTEEHMRRLVESDPEFAKRKFTIKEIFTKRDQLKDDLSQYLRDLIFHDLAKVKPMFNSVLDIDFGDIDWLFKAVATRHHCVHRAGYDKDGNQVPLTKDTVEELISKGIGLVGEIEASITSMPEDGEFFWKSK</sequence>
<accession>A0A127M291</accession>
<proteinExistence type="predicted"/>
<dbReference type="AlphaFoldDB" id="A0A127M291"/>
<dbReference type="EMBL" id="CP014544">
    <property type="protein sequence ID" value="AMO67341.1"/>
    <property type="molecule type" value="Genomic_DNA"/>
</dbReference>